<dbReference type="PROSITE" id="PS50045">
    <property type="entry name" value="SIGMA54_INTERACT_4"/>
    <property type="match status" value="1"/>
</dbReference>
<evidence type="ECO:0000256" key="2">
    <source>
        <dbReference type="ARBA" id="ARBA00022840"/>
    </source>
</evidence>
<accession>A0A1H8BDZ9</accession>
<dbReference type="InterPro" id="IPR013656">
    <property type="entry name" value="PAS_4"/>
</dbReference>
<dbReference type="SMART" id="SM00382">
    <property type="entry name" value="AAA"/>
    <property type="match status" value="1"/>
</dbReference>
<keyword evidence="9" id="KW-1185">Reference proteome</keyword>
<dbReference type="OrthoDB" id="9771372at2"/>
<gene>
    <name evidence="8" type="ORF">SAMN05192533_1069</name>
</gene>
<dbReference type="PANTHER" id="PTHR32071">
    <property type="entry name" value="TRANSCRIPTIONAL REGULATORY PROTEIN"/>
    <property type="match status" value="1"/>
</dbReference>
<dbReference type="SUPFAM" id="SSF52540">
    <property type="entry name" value="P-loop containing nucleoside triphosphate hydrolases"/>
    <property type="match status" value="1"/>
</dbReference>
<dbReference type="Gene3D" id="1.10.10.60">
    <property type="entry name" value="Homeodomain-like"/>
    <property type="match status" value="1"/>
</dbReference>
<dbReference type="Pfam" id="PF08448">
    <property type="entry name" value="PAS_4"/>
    <property type="match status" value="1"/>
</dbReference>
<dbReference type="InterPro" id="IPR002078">
    <property type="entry name" value="Sigma_54_int"/>
</dbReference>
<dbReference type="InterPro" id="IPR000014">
    <property type="entry name" value="PAS"/>
</dbReference>
<dbReference type="NCBIfam" id="TIGR00229">
    <property type="entry name" value="sensory_box"/>
    <property type="match status" value="1"/>
</dbReference>
<evidence type="ECO:0000256" key="4">
    <source>
        <dbReference type="ARBA" id="ARBA00023125"/>
    </source>
</evidence>
<evidence type="ECO:0000256" key="3">
    <source>
        <dbReference type="ARBA" id="ARBA00023015"/>
    </source>
</evidence>
<name>A0A1H8BDZ9_9BACI</name>
<keyword evidence="4" id="KW-0238">DNA-binding</keyword>
<dbReference type="Gene3D" id="3.40.50.300">
    <property type="entry name" value="P-loop containing nucleotide triphosphate hydrolases"/>
    <property type="match status" value="1"/>
</dbReference>
<dbReference type="Gene3D" id="3.30.450.20">
    <property type="entry name" value="PAS domain"/>
    <property type="match status" value="1"/>
</dbReference>
<protein>
    <submittedName>
        <fullName evidence="8">Arginine utilization regulatory protein</fullName>
    </submittedName>
</protein>
<dbReference type="PRINTS" id="PR01590">
    <property type="entry name" value="HTHFIS"/>
</dbReference>
<dbReference type="PANTHER" id="PTHR32071:SF74">
    <property type="entry name" value="TRANSCRIPTIONAL ACTIVATOR ROCR"/>
    <property type="match status" value="1"/>
</dbReference>
<dbReference type="SUPFAM" id="SSF46689">
    <property type="entry name" value="Homeodomain-like"/>
    <property type="match status" value="1"/>
</dbReference>
<evidence type="ECO:0000256" key="1">
    <source>
        <dbReference type="ARBA" id="ARBA00022741"/>
    </source>
</evidence>
<feature type="domain" description="PAS" evidence="7">
    <location>
        <begin position="8"/>
        <end position="56"/>
    </location>
</feature>
<keyword evidence="3" id="KW-0805">Transcription regulation</keyword>
<keyword evidence="1" id="KW-0547">Nucleotide-binding</keyword>
<dbReference type="CDD" id="cd00009">
    <property type="entry name" value="AAA"/>
    <property type="match status" value="1"/>
</dbReference>
<dbReference type="GO" id="GO:0005524">
    <property type="term" value="F:ATP binding"/>
    <property type="evidence" value="ECO:0007669"/>
    <property type="project" value="UniProtKB-KW"/>
</dbReference>
<evidence type="ECO:0000313" key="8">
    <source>
        <dbReference type="EMBL" id="SEM81160.1"/>
    </source>
</evidence>
<dbReference type="InterPro" id="IPR025662">
    <property type="entry name" value="Sigma_54_int_dom_ATP-bd_1"/>
</dbReference>
<dbReference type="Pfam" id="PF25601">
    <property type="entry name" value="AAA_lid_14"/>
    <property type="match status" value="1"/>
</dbReference>
<dbReference type="InterPro" id="IPR009057">
    <property type="entry name" value="Homeodomain-like_sf"/>
</dbReference>
<organism evidence="8 9">
    <name type="scientific">Mesobacillus persicus</name>
    <dbReference type="NCBI Taxonomy" id="930146"/>
    <lineage>
        <taxon>Bacteria</taxon>
        <taxon>Bacillati</taxon>
        <taxon>Bacillota</taxon>
        <taxon>Bacilli</taxon>
        <taxon>Bacillales</taxon>
        <taxon>Bacillaceae</taxon>
        <taxon>Mesobacillus</taxon>
    </lineage>
</organism>
<dbReference type="AlphaFoldDB" id="A0A1H8BDZ9"/>
<dbReference type="Pfam" id="PF00158">
    <property type="entry name" value="Sigma54_activat"/>
    <property type="match status" value="1"/>
</dbReference>
<proteinExistence type="predicted"/>
<dbReference type="InterPro" id="IPR035965">
    <property type="entry name" value="PAS-like_dom_sf"/>
</dbReference>
<dbReference type="GO" id="GO:0006355">
    <property type="term" value="P:regulation of DNA-templated transcription"/>
    <property type="evidence" value="ECO:0007669"/>
    <property type="project" value="InterPro"/>
</dbReference>
<dbReference type="FunFam" id="3.40.50.300:FF:000006">
    <property type="entry name" value="DNA-binding transcriptional regulator NtrC"/>
    <property type="match status" value="1"/>
</dbReference>
<dbReference type="PROSITE" id="PS00675">
    <property type="entry name" value="SIGMA54_INTERACT_1"/>
    <property type="match status" value="1"/>
</dbReference>
<dbReference type="RefSeq" id="WP_090744304.1">
    <property type="nucleotide sequence ID" value="NZ_FOBW01000006.1"/>
</dbReference>
<dbReference type="PROSITE" id="PS00688">
    <property type="entry name" value="SIGMA54_INTERACT_3"/>
    <property type="match status" value="1"/>
</dbReference>
<dbReference type="InterPro" id="IPR003593">
    <property type="entry name" value="AAA+_ATPase"/>
</dbReference>
<dbReference type="SUPFAM" id="SSF55785">
    <property type="entry name" value="PYP-like sensor domain (PAS domain)"/>
    <property type="match status" value="1"/>
</dbReference>
<evidence type="ECO:0000313" key="9">
    <source>
        <dbReference type="Proteomes" id="UP000198553"/>
    </source>
</evidence>
<dbReference type="PROSITE" id="PS00676">
    <property type="entry name" value="SIGMA54_INTERACT_2"/>
    <property type="match status" value="1"/>
</dbReference>
<evidence type="ECO:0000256" key="5">
    <source>
        <dbReference type="ARBA" id="ARBA00023163"/>
    </source>
</evidence>
<evidence type="ECO:0000259" key="6">
    <source>
        <dbReference type="PROSITE" id="PS50045"/>
    </source>
</evidence>
<dbReference type="STRING" id="930146.SAMN05192533_1069"/>
<sequence>MNTIPHITEEFLGAILGSIDEAIHAVNTDGITIYYNEVAARHDGLEKTEVLGKPLLSVFPSLNERTSTLINVLKTGKPLYNKTQTFVNLHGRKIETVNTTLPIVVNGEVLGAVEIAKDYTKLKELAEKLVDIQKSLQNKPTKLKDQKANYHFGDLLTKDVNFIQTKKKAEKLAKTNSPILIFGESGTGKELFVHAIHYASRRSKGPFVAENCAAIPESLLESILFGTTKGSYTGAVDRPGLFELADGGTLFLDELHAMPIDLQAKLLRVLEDGAVRRVGSTNVLKVDVRVISAMNIHPMLAVQEKKLREDLYYRLNVLTFELIPLRKRQGDILLLTEKFIESYKKQLGKEIIGMDRETVNILLAHSWPGNVRELKHTIEYMMNVCEKEMLTTADLPAILIKSTQGQEPELNGLNLKERLNQYEKKLIKLAMEESGGNIQKAALILGIPRQTLQYKLKK</sequence>
<dbReference type="Proteomes" id="UP000198553">
    <property type="component" value="Unassembled WGS sequence"/>
</dbReference>
<dbReference type="InterPro" id="IPR025944">
    <property type="entry name" value="Sigma_54_int_dom_CS"/>
</dbReference>
<dbReference type="Pfam" id="PF02954">
    <property type="entry name" value="HTH_8"/>
    <property type="match status" value="1"/>
</dbReference>
<feature type="domain" description="Sigma-54 factor interaction" evidence="6">
    <location>
        <begin position="155"/>
        <end position="383"/>
    </location>
</feature>
<dbReference type="InterPro" id="IPR002197">
    <property type="entry name" value="HTH_Fis"/>
</dbReference>
<reference evidence="9" key="1">
    <citation type="submission" date="2016-10" db="EMBL/GenBank/DDBJ databases">
        <authorList>
            <person name="Varghese N."/>
            <person name="Submissions S."/>
        </authorList>
    </citation>
    <scope>NUCLEOTIDE SEQUENCE [LARGE SCALE GENOMIC DNA]</scope>
    <source>
        <strain evidence="9">B48,IBRC-M 10115,DSM 25386,CECT 8001</strain>
    </source>
</reference>
<dbReference type="GO" id="GO:0043565">
    <property type="term" value="F:sequence-specific DNA binding"/>
    <property type="evidence" value="ECO:0007669"/>
    <property type="project" value="InterPro"/>
</dbReference>
<dbReference type="InterPro" id="IPR025943">
    <property type="entry name" value="Sigma_54_int_dom_ATP-bd_2"/>
</dbReference>
<dbReference type="InterPro" id="IPR058031">
    <property type="entry name" value="AAA_lid_NorR"/>
</dbReference>
<dbReference type="Gene3D" id="1.10.8.60">
    <property type="match status" value="1"/>
</dbReference>
<keyword evidence="2" id="KW-0067">ATP-binding</keyword>
<keyword evidence="5" id="KW-0804">Transcription</keyword>
<dbReference type="InterPro" id="IPR027417">
    <property type="entry name" value="P-loop_NTPase"/>
</dbReference>
<dbReference type="EMBL" id="FOBW01000006">
    <property type="protein sequence ID" value="SEM81160.1"/>
    <property type="molecule type" value="Genomic_DNA"/>
</dbReference>
<dbReference type="CDD" id="cd00130">
    <property type="entry name" value="PAS"/>
    <property type="match status" value="1"/>
</dbReference>
<dbReference type="PROSITE" id="PS50112">
    <property type="entry name" value="PAS"/>
    <property type="match status" value="1"/>
</dbReference>
<evidence type="ECO:0000259" key="7">
    <source>
        <dbReference type="PROSITE" id="PS50112"/>
    </source>
</evidence>